<dbReference type="HOGENOM" id="CLU_3127238_0_0_1"/>
<dbReference type="AlphaFoldDB" id="B4FK66"/>
<reference evidence="1" key="1">
    <citation type="journal article" date="2009" name="PLoS Genet.">
        <title>Sequencing, mapping, and analysis of 27,455 maize full-length cDNAs.</title>
        <authorList>
            <person name="Soderlund C."/>
            <person name="Descour A."/>
            <person name="Kudrna D."/>
            <person name="Bomhoff M."/>
            <person name="Boyd L."/>
            <person name="Currie J."/>
            <person name="Angelova A."/>
            <person name="Collura K."/>
            <person name="Wissotski M."/>
            <person name="Ashley E."/>
            <person name="Morrow D."/>
            <person name="Fernandes J."/>
            <person name="Walbot V."/>
            <person name="Yu Y."/>
        </authorList>
    </citation>
    <scope>NUCLEOTIDE SEQUENCE</scope>
    <source>
        <strain evidence="1">B73</strain>
    </source>
</reference>
<accession>B4FK66</accession>
<sequence length="50" mass="5881">MVFSKIQYKVVSSKIRTPMLVRVEAAHETNMEKKNEMAFHMKLVKKELNS</sequence>
<name>B4FK66_MAIZE</name>
<proteinExistence type="evidence at transcript level"/>
<evidence type="ECO:0000313" key="1">
    <source>
        <dbReference type="EMBL" id="ACF82509.1"/>
    </source>
</evidence>
<protein>
    <submittedName>
        <fullName evidence="1">Uncharacterized protein</fullName>
    </submittedName>
</protein>
<dbReference type="EMBL" id="BT037504">
    <property type="protein sequence ID" value="ACF82509.1"/>
    <property type="molecule type" value="mRNA"/>
</dbReference>
<organism evidence="1">
    <name type="scientific">Zea mays</name>
    <name type="common">Maize</name>
    <dbReference type="NCBI Taxonomy" id="4577"/>
    <lineage>
        <taxon>Eukaryota</taxon>
        <taxon>Viridiplantae</taxon>
        <taxon>Streptophyta</taxon>
        <taxon>Embryophyta</taxon>
        <taxon>Tracheophyta</taxon>
        <taxon>Spermatophyta</taxon>
        <taxon>Magnoliopsida</taxon>
        <taxon>Liliopsida</taxon>
        <taxon>Poales</taxon>
        <taxon>Poaceae</taxon>
        <taxon>PACMAD clade</taxon>
        <taxon>Panicoideae</taxon>
        <taxon>Andropogonodae</taxon>
        <taxon>Andropogoneae</taxon>
        <taxon>Tripsacinae</taxon>
        <taxon>Zea</taxon>
    </lineage>
</organism>